<dbReference type="GO" id="GO:0005524">
    <property type="term" value="F:ATP binding"/>
    <property type="evidence" value="ECO:0007669"/>
    <property type="project" value="UniProtKB-KW"/>
</dbReference>
<dbReference type="GO" id="GO:0009113">
    <property type="term" value="P:purine nucleobase biosynthetic process"/>
    <property type="evidence" value="ECO:0007669"/>
    <property type="project" value="InterPro"/>
</dbReference>
<dbReference type="SMART" id="SM01210">
    <property type="entry name" value="GARS_C"/>
    <property type="match status" value="1"/>
</dbReference>
<evidence type="ECO:0000256" key="9">
    <source>
        <dbReference type="ARBA" id="ARBA00042864"/>
    </source>
</evidence>
<evidence type="ECO:0000256" key="3">
    <source>
        <dbReference type="ARBA" id="ARBA00022598"/>
    </source>
</evidence>
<dbReference type="InterPro" id="IPR020562">
    <property type="entry name" value="PRibGlycinamide_synth_N"/>
</dbReference>
<dbReference type="PROSITE" id="PS00184">
    <property type="entry name" value="GARS"/>
    <property type="match status" value="1"/>
</dbReference>
<dbReference type="Pfam" id="PF01071">
    <property type="entry name" value="GARS_A"/>
    <property type="match status" value="1"/>
</dbReference>
<evidence type="ECO:0000256" key="8">
    <source>
        <dbReference type="ARBA" id="ARBA00042242"/>
    </source>
</evidence>
<evidence type="ECO:0000256" key="1">
    <source>
        <dbReference type="ARBA" id="ARBA00005174"/>
    </source>
</evidence>
<keyword evidence="4" id="KW-0547">Nucleotide-binding</keyword>
<dbReference type="Pfam" id="PF02843">
    <property type="entry name" value="GARS_C"/>
    <property type="match status" value="1"/>
</dbReference>
<dbReference type="SUPFAM" id="SSF52440">
    <property type="entry name" value="PreATP-grasp domain"/>
    <property type="match status" value="1"/>
</dbReference>
<dbReference type="GO" id="GO:0046872">
    <property type="term" value="F:metal ion binding"/>
    <property type="evidence" value="ECO:0007669"/>
    <property type="project" value="InterPro"/>
</dbReference>
<evidence type="ECO:0000313" key="11">
    <source>
        <dbReference type="EMBL" id="CAB4873187.1"/>
    </source>
</evidence>
<gene>
    <name evidence="11" type="ORF">UFOPK3444_00852</name>
</gene>
<sequence>MPRVLVVGGGGREHAIIRALLRSASKPEIICAPGNAGIAADAEIVDLKVDDVPALIALAKERQCDLVVAGPEAPLVAGLVDACEREGIPCFGPSQEAARLEASKAHCKEVMIASGVPTAAHSEVRTVEEGMAAITGYPTVIKDDGLAAGKGVVIAQNEDEARAALTAFLVDQIHGGDLVVVEEFLDGDELSLLAVCDGDRAIPLAPARDFKRIGDGDTGPNTGGMGAFSPVPGFDLDEAERLVREVHQPVLEEMKRRGTPFHGVLYAGLMIGSKGTKVLEFNVRFGDPETQAVLPRLKSDLYDLMLRATQRGGLEGVELEWDERTSVAVVMASAGYPQSSSSGDVITGLDQLPEGVEALHAGTAFDGDGNVVTAGGRVLAVMALGSRPADARAGAYAGVQMVTFEGSQNRTDIAELIAGDR</sequence>
<evidence type="ECO:0000256" key="4">
    <source>
        <dbReference type="ARBA" id="ARBA00022741"/>
    </source>
</evidence>
<dbReference type="GO" id="GO:0004637">
    <property type="term" value="F:phosphoribosylamine-glycine ligase activity"/>
    <property type="evidence" value="ECO:0007669"/>
    <property type="project" value="UniProtKB-EC"/>
</dbReference>
<comment type="similarity">
    <text evidence="7">Belongs to the GARS family.</text>
</comment>
<dbReference type="InterPro" id="IPR016185">
    <property type="entry name" value="PreATP-grasp_dom_sf"/>
</dbReference>
<evidence type="ECO:0000256" key="2">
    <source>
        <dbReference type="ARBA" id="ARBA00013255"/>
    </source>
</evidence>
<dbReference type="InterPro" id="IPR037123">
    <property type="entry name" value="PRibGlycinamide_synth_C_sf"/>
</dbReference>
<name>A0A6J7DRJ7_9ZZZZ</name>
<keyword evidence="5" id="KW-0658">Purine biosynthesis</keyword>
<dbReference type="InterPro" id="IPR020561">
    <property type="entry name" value="PRibGlycinamid_synth_ATP-grasp"/>
</dbReference>
<dbReference type="InterPro" id="IPR011054">
    <property type="entry name" value="Rudment_hybrid_motif"/>
</dbReference>
<dbReference type="SUPFAM" id="SSF56059">
    <property type="entry name" value="Glutathione synthetase ATP-binding domain-like"/>
    <property type="match status" value="1"/>
</dbReference>
<dbReference type="InterPro" id="IPR020559">
    <property type="entry name" value="PRibGlycinamide_synth_CS"/>
</dbReference>
<dbReference type="EC" id="6.3.4.13" evidence="2"/>
<dbReference type="Gene3D" id="3.30.1490.20">
    <property type="entry name" value="ATP-grasp fold, A domain"/>
    <property type="match status" value="1"/>
</dbReference>
<feature type="domain" description="ATP-grasp" evidence="10">
    <location>
        <begin position="108"/>
        <end position="310"/>
    </location>
</feature>
<dbReference type="PANTHER" id="PTHR43472:SF1">
    <property type="entry name" value="PHOSPHORIBOSYLAMINE--GLYCINE LIGASE, CHLOROPLASTIC"/>
    <property type="match status" value="1"/>
</dbReference>
<proteinExistence type="inferred from homology"/>
<evidence type="ECO:0000256" key="7">
    <source>
        <dbReference type="ARBA" id="ARBA00038345"/>
    </source>
</evidence>
<dbReference type="Gene3D" id="3.40.50.20">
    <property type="match status" value="1"/>
</dbReference>
<keyword evidence="3" id="KW-0436">Ligase</keyword>
<dbReference type="GO" id="GO:0006189">
    <property type="term" value="P:'de novo' IMP biosynthetic process"/>
    <property type="evidence" value="ECO:0007669"/>
    <property type="project" value="UniProtKB-UniPathway"/>
</dbReference>
<dbReference type="UniPathway" id="UPA00074">
    <property type="reaction ID" value="UER00125"/>
</dbReference>
<dbReference type="HAMAP" id="MF_00138">
    <property type="entry name" value="GARS"/>
    <property type="match status" value="1"/>
</dbReference>
<dbReference type="SUPFAM" id="SSF51246">
    <property type="entry name" value="Rudiment single hybrid motif"/>
    <property type="match status" value="1"/>
</dbReference>
<evidence type="ECO:0000256" key="6">
    <source>
        <dbReference type="ARBA" id="ARBA00022840"/>
    </source>
</evidence>
<dbReference type="PROSITE" id="PS50975">
    <property type="entry name" value="ATP_GRASP"/>
    <property type="match status" value="1"/>
</dbReference>
<dbReference type="EMBL" id="CAFBLU010000011">
    <property type="protein sequence ID" value="CAB4873187.1"/>
    <property type="molecule type" value="Genomic_DNA"/>
</dbReference>
<keyword evidence="6" id="KW-0067">ATP-binding</keyword>
<dbReference type="NCBIfam" id="TIGR00877">
    <property type="entry name" value="purD"/>
    <property type="match status" value="1"/>
</dbReference>
<comment type="pathway">
    <text evidence="1">Purine metabolism; IMP biosynthesis via de novo pathway; N(1)-(5-phospho-D-ribosyl)glycinamide from 5-phospho-alpha-D-ribose 1-diphosphate: step 2/2.</text>
</comment>
<dbReference type="InterPro" id="IPR013815">
    <property type="entry name" value="ATP_grasp_subdomain_1"/>
</dbReference>
<dbReference type="InterPro" id="IPR020560">
    <property type="entry name" value="PRibGlycinamide_synth_C-dom"/>
</dbReference>
<organism evidence="11">
    <name type="scientific">freshwater metagenome</name>
    <dbReference type="NCBI Taxonomy" id="449393"/>
    <lineage>
        <taxon>unclassified sequences</taxon>
        <taxon>metagenomes</taxon>
        <taxon>ecological metagenomes</taxon>
    </lineage>
</organism>
<reference evidence="11" key="1">
    <citation type="submission" date="2020-05" db="EMBL/GenBank/DDBJ databases">
        <authorList>
            <person name="Chiriac C."/>
            <person name="Salcher M."/>
            <person name="Ghai R."/>
            <person name="Kavagutti S V."/>
        </authorList>
    </citation>
    <scope>NUCLEOTIDE SEQUENCE</scope>
</reference>
<protein>
    <recommendedName>
        <fullName evidence="2">phosphoribosylamine--glycine ligase</fullName>
        <ecNumber evidence="2">6.3.4.13</ecNumber>
    </recommendedName>
    <alternativeName>
        <fullName evidence="8">Glycinamide ribonucleotide synthetase</fullName>
    </alternativeName>
    <alternativeName>
        <fullName evidence="9">Phosphoribosylglycinamide synthetase</fullName>
    </alternativeName>
</protein>
<dbReference type="AlphaFoldDB" id="A0A6J7DRJ7"/>
<dbReference type="InterPro" id="IPR011761">
    <property type="entry name" value="ATP-grasp"/>
</dbReference>
<dbReference type="SMART" id="SM01209">
    <property type="entry name" value="GARS_A"/>
    <property type="match status" value="1"/>
</dbReference>
<evidence type="ECO:0000259" key="10">
    <source>
        <dbReference type="PROSITE" id="PS50975"/>
    </source>
</evidence>
<dbReference type="InterPro" id="IPR000115">
    <property type="entry name" value="PRibGlycinamide_synth"/>
</dbReference>
<accession>A0A6J7DRJ7</accession>
<dbReference type="PANTHER" id="PTHR43472">
    <property type="entry name" value="PHOSPHORIBOSYLAMINE--GLYCINE LIGASE"/>
    <property type="match status" value="1"/>
</dbReference>
<dbReference type="Gene3D" id="3.30.470.20">
    <property type="entry name" value="ATP-grasp fold, B domain"/>
    <property type="match status" value="1"/>
</dbReference>
<dbReference type="Pfam" id="PF02844">
    <property type="entry name" value="GARS_N"/>
    <property type="match status" value="1"/>
</dbReference>
<evidence type="ECO:0000256" key="5">
    <source>
        <dbReference type="ARBA" id="ARBA00022755"/>
    </source>
</evidence>
<dbReference type="Gene3D" id="3.90.600.10">
    <property type="entry name" value="Phosphoribosylglycinamide synthetase, C-terminal domain"/>
    <property type="match status" value="1"/>
</dbReference>